<keyword evidence="5" id="KW-1185">Reference proteome</keyword>
<dbReference type="Pfam" id="PF08719">
    <property type="entry name" value="NADAR"/>
    <property type="match status" value="1"/>
</dbReference>
<dbReference type="InterPro" id="IPR012816">
    <property type="entry name" value="NADAR"/>
</dbReference>
<proteinExistence type="predicted"/>
<dbReference type="NCBIfam" id="TIGR02464">
    <property type="entry name" value="ribofla_fusion"/>
    <property type="match status" value="1"/>
</dbReference>
<dbReference type="OrthoDB" id="9793111at2"/>
<dbReference type="CDD" id="cd15457">
    <property type="entry name" value="NADAR"/>
    <property type="match status" value="1"/>
</dbReference>
<feature type="domain" description="NADAR" evidence="3">
    <location>
        <begin position="4"/>
        <end position="142"/>
    </location>
</feature>
<protein>
    <recommendedName>
        <fullName evidence="3">NADAR domain-containing protein</fullName>
    </recommendedName>
</protein>
<organism evidence="4 5">
    <name type="scientific">Simiduia agarivorans (strain DSM 21679 / JCM 13881 / BCRC 17597 / SA1)</name>
    <dbReference type="NCBI Taxonomy" id="1117647"/>
    <lineage>
        <taxon>Bacteria</taxon>
        <taxon>Pseudomonadati</taxon>
        <taxon>Pseudomonadota</taxon>
        <taxon>Gammaproteobacteria</taxon>
        <taxon>Cellvibrionales</taxon>
        <taxon>Cellvibrionaceae</taxon>
        <taxon>Simiduia</taxon>
    </lineage>
</organism>
<evidence type="ECO:0000313" key="4">
    <source>
        <dbReference type="EMBL" id="AFV00263.1"/>
    </source>
</evidence>
<dbReference type="SUPFAM" id="SSF143990">
    <property type="entry name" value="YbiA-like"/>
    <property type="match status" value="1"/>
</dbReference>
<reference evidence="4 5" key="1">
    <citation type="journal article" date="2013" name="Genome Announc.">
        <title>Complete genome sequence of Simiduia agarivorans SA1(T), a marine bacterium able to degrade a variety of polysaccharides.</title>
        <authorList>
            <person name="Lin S.Y."/>
            <person name="Shieh W.Y."/>
            <person name="Chen J.S."/>
            <person name="Tang S.L."/>
        </authorList>
    </citation>
    <scope>NUCLEOTIDE SEQUENCE [LARGE SCALE GENOMIC DNA]</scope>
    <source>
        <strain evidence="5">DSM 21679 / JCM 13881 / BCRC 17597 / SA1</strain>
    </source>
</reference>
<dbReference type="eggNOG" id="COG3236">
    <property type="taxonomic scope" value="Bacteria"/>
</dbReference>
<comment type="catalytic activity">
    <reaction evidence="2">
        <text>2,5-diamino-6-hydroxy-4-(5-phosphoribosylamino)-pyrimidine + H2O = 2,5,6-triamino-4-hydroxypyrimidine + D-ribose 5-phosphate</text>
        <dbReference type="Rhea" id="RHEA:23436"/>
        <dbReference type="ChEBI" id="CHEBI:15377"/>
        <dbReference type="ChEBI" id="CHEBI:58614"/>
        <dbReference type="ChEBI" id="CHEBI:78346"/>
        <dbReference type="ChEBI" id="CHEBI:137796"/>
    </reaction>
</comment>
<dbReference type="Proteomes" id="UP000000466">
    <property type="component" value="Chromosome"/>
</dbReference>
<evidence type="ECO:0000256" key="2">
    <source>
        <dbReference type="ARBA" id="ARBA00000751"/>
    </source>
</evidence>
<gene>
    <name evidence="4" type="ordered locus">M5M_15650</name>
</gene>
<dbReference type="InterPro" id="IPR037238">
    <property type="entry name" value="YbiA-like_sf"/>
</dbReference>
<dbReference type="AlphaFoldDB" id="K4L269"/>
<dbReference type="STRING" id="1117647.M5M_15650"/>
<accession>K4L269</accession>
<evidence type="ECO:0000259" key="3">
    <source>
        <dbReference type="Pfam" id="PF08719"/>
    </source>
</evidence>
<name>K4L269_SIMAS</name>
<comment type="catalytic activity">
    <reaction evidence="1">
        <text>5-amino-6-(5-phospho-D-ribosylamino)uracil + H2O = 5,6-diaminouracil + D-ribose 5-phosphate</text>
        <dbReference type="Rhea" id="RHEA:55020"/>
        <dbReference type="ChEBI" id="CHEBI:15377"/>
        <dbReference type="ChEBI" id="CHEBI:46252"/>
        <dbReference type="ChEBI" id="CHEBI:58453"/>
        <dbReference type="ChEBI" id="CHEBI:78346"/>
    </reaction>
</comment>
<evidence type="ECO:0000256" key="1">
    <source>
        <dbReference type="ARBA" id="ARBA00000022"/>
    </source>
</evidence>
<dbReference type="HOGENOM" id="CLU_084247_3_1_6"/>
<dbReference type="RefSeq" id="WP_015048415.1">
    <property type="nucleotide sequence ID" value="NC_018868.3"/>
</dbReference>
<dbReference type="EMBL" id="CP003746">
    <property type="protein sequence ID" value="AFV00263.1"/>
    <property type="molecule type" value="Genomic_DNA"/>
</dbReference>
<sequence>MTIYFYTKNDDYGDFSNFSSHGIEMDGVWWKTVEHYFQAQKFEISTYRDQIRESHTAKQAAELGRSRKVPIRSDWEEIKDSIMEEAILRKFQTHERLRDLLLSTGSSDIVENAPGDYYWGAGKDGTGLNKLGKILVKVRAKLSM</sequence>
<evidence type="ECO:0000313" key="5">
    <source>
        <dbReference type="Proteomes" id="UP000000466"/>
    </source>
</evidence>
<dbReference type="KEGG" id="saga:M5M_15650"/>
<dbReference type="Gene3D" id="1.10.357.40">
    <property type="entry name" value="YbiA-like"/>
    <property type="match status" value="1"/>
</dbReference>